<sequence length="656" mass="71100">MESVHQPHAVAYVPTYRRALLAPLASLLLALPAHAEYADVRDMADLSIEELANIQITSVSKNPEPLGSAAASVFVITADDIRRSGASSVPEALRLAPNLQVAQSSVAGYAITARGLNGSNNSAPNKLLVLIDGRSVYSPFFSGVFWDAQDLMLDDVERIEVVSGPGGTLWGVNAVNGVINIITRSAANTAGSLATLDAGNRGAQVAFRQGWATPHGGWRVYAKHLEASHTELASGARVNDARHQSQLGFRADWNRDADRFSLHGSAYRGANQQPEPGLIAVSGTTLKLGTVDTSGVNLTGSWTRQLADGGSISLQAYLDHTQRTVPPTFSELLNIADIQFQHSLRPAGKHRIVWGANYRHAWDNVTNSETIAFLPAEVEQDWSSLFAQDEISLRDNLRLTMGARIERNDYTGNEFLPTLRLAWQAAPTHSLWAAASRTVRAPSRLDADAYIPGRPPYLLRGGLRVRSEVAKVFELGYRGQPLPGVSYSATVFHNDYDHLRTQEVDASRTFIVFDSLMEGKANGIEMWGSVQASPTWRLSAGFTALHQSMQLKPGSNDLAGPGTAGKDPSHTVQLRSTYNIARGKDLEVAVRKVAELDQAAVPGYTAVDARFGWQVNPEFEVSVTAHNLNGDHPEYGPAATRSEIPRSLAVRLVWGI</sequence>
<evidence type="ECO:0000256" key="11">
    <source>
        <dbReference type="RuleBase" id="RU003357"/>
    </source>
</evidence>
<evidence type="ECO:0000256" key="8">
    <source>
        <dbReference type="ARBA" id="ARBA00023170"/>
    </source>
</evidence>
<organism evidence="15 16">
    <name type="scientific">Massilia agrisoli</name>
    <dbReference type="NCBI Taxonomy" id="2892444"/>
    <lineage>
        <taxon>Bacteria</taxon>
        <taxon>Pseudomonadati</taxon>
        <taxon>Pseudomonadota</taxon>
        <taxon>Betaproteobacteria</taxon>
        <taxon>Burkholderiales</taxon>
        <taxon>Oxalobacteraceae</taxon>
        <taxon>Telluria group</taxon>
        <taxon>Massilia</taxon>
    </lineage>
</organism>
<keyword evidence="3 10" id="KW-0813">Transport</keyword>
<dbReference type="InterPro" id="IPR039426">
    <property type="entry name" value="TonB-dep_rcpt-like"/>
</dbReference>
<dbReference type="Gene3D" id="2.40.170.20">
    <property type="entry name" value="TonB-dependent receptor, beta-barrel domain"/>
    <property type="match status" value="1"/>
</dbReference>
<dbReference type="RefSeq" id="WP_229434132.1">
    <property type="nucleotide sequence ID" value="NZ_JAJHPV010000021.1"/>
</dbReference>
<keyword evidence="7 10" id="KW-0472">Membrane</keyword>
<feature type="signal peptide" evidence="12">
    <location>
        <begin position="1"/>
        <end position="35"/>
    </location>
</feature>
<evidence type="ECO:0000256" key="5">
    <source>
        <dbReference type="ARBA" id="ARBA00022692"/>
    </source>
</evidence>
<dbReference type="InterPro" id="IPR036942">
    <property type="entry name" value="Beta-barrel_TonB_sf"/>
</dbReference>
<comment type="caution">
    <text evidence="15">The sequence shown here is derived from an EMBL/GenBank/DDBJ whole genome shotgun (WGS) entry which is preliminary data.</text>
</comment>
<dbReference type="Proteomes" id="UP001198701">
    <property type="component" value="Unassembled WGS sequence"/>
</dbReference>
<proteinExistence type="inferred from homology"/>
<dbReference type="InterPro" id="IPR037066">
    <property type="entry name" value="Plug_dom_sf"/>
</dbReference>
<feature type="domain" description="TonB-dependent receptor-like beta-barrel" evidence="13">
    <location>
        <begin position="239"/>
        <end position="628"/>
    </location>
</feature>
<reference evidence="15 16" key="1">
    <citation type="submission" date="2021-11" db="EMBL/GenBank/DDBJ databases">
        <authorList>
            <person name="Huq M.A."/>
        </authorList>
    </citation>
    <scope>NUCLEOTIDE SEQUENCE [LARGE SCALE GENOMIC DNA]</scope>
    <source>
        <strain evidence="15 16">MAHUQ-52</strain>
    </source>
</reference>
<dbReference type="EMBL" id="JAJHPV010000021">
    <property type="protein sequence ID" value="MCC6073042.1"/>
    <property type="molecule type" value="Genomic_DNA"/>
</dbReference>
<keyword evidence="8 15" id="KW-0675">Receptor</keyword>
<dbReference type="PANTHER" id="PTHR30069:SF27">
    <property type="entry name" value="BLL4766 PROTEIN"/>
    <property type="match status" value="1"/>
</dbReference>
<evidence type="ECO:0000256" key="9">
    <source>
        <dbReference type="ARBA" id="ARBA00023237"/>
    </source>
</evidence>
<protein>
    <submittedName>
        <fullName evidence="15">TonB-dependent receptor</fullName>
    </submittedName>
</protein>
<feature type="domain" description="TonB-dependent receptor plug" evidence="14">
    <location>
        <begin position="68"/>
        <end position="178"/>
    </location>
</feature>
<evidence type="ECO:0000259" key="13">
    <source>
        <dbReference type="Pfam" id="PF00593"/>
    </source>
</evidence>
<feature type="chain" id="PRO_5047174040" evidence="12">
    <location>
        <begin position="36"/>
        <end position="656"/>
    </location>
</feature>
<name>A0ABS8IWN8_9BURK</name>
<evidence type="ECO:0000256" key="7">
    <source>
        <dbReference type="ARBA" id="ARBA00023136"/>
    </source>
</evidence>
<dbReference type="PROSITE" id="PS52016">
    <property type="entry name" value="TONB_DEPENDENT_REC_3"/>
    <property type="match status" value="1"/>
</dbReference>
<keyword evidence="5 10" id="KW-0812">Transmembrane</keyword>
<comment type="similarity">
    <text evidence="2 10 11">Belongs to the TonB-dependent receptor family.</text>
</comment>
<accession>A0ABS8IWN8</accession>
<evidence type="ECO:0000256" key="1">
    <source>
        <dbReference type="ARBA" id="ARBA00004571"/>
    </source>
</evidence>
<dbReference type="InterPro" id="IPR012910">
    <property type="entry name" value="Plug_dom"/>
</dbReference>
<dbReference type="PANTHER" id="PTHR30069">
    <property type="entry name" value="TONB-DEPENDENT OUTER MEMBRANE RECEPTOR"/>
    <property type="match status" value="1"/>
</dbReference>
<keyword evidence="16" id="KW-1185">Reference proteome</keyword>
<evidence type="ECO:0000256" key="4">
    <source>
        <dbReference type="ARBA" id="ARBA00022452"/>
    </source>
</evidence>
<evidence type="ECO:0000256" key="12">
    <source>
        <dbReference type="SAM" id="SignalP"/>
    </source>
</evidence>
<evidence type="ECO:0000256" key="6">
    <source>
        <dbReference type="ARBA" id="ARBA00023077"/>
    </source>
</evidence>
<keyword evidence="9 10" id="KW-0998">Cell outer membrane</keyword>
<dbReference type="Gene3D" id="2.170.130.10">
    <property type="entry name" value="TonB-dependent receptor, plug domain"/>
    <property type="match status" value="1"/>
</dbReference>
<dbReference type="SUPFAM" id="SSF56935">
    <property type="entry name" value="Porins"/>
    <property type="match status" value="1"/>
</dbReference>
<dbReference type="InterPro" id="IPR000531">
    <property type="entry name" value="Beta-barrel_TonB"/>
</dbReference>
<evidence type="ECO:0000256" key="2">
    <source>
        <dbReference type="ARBA" id="ARBA00009810"/>
    </source>
</evidence>
<dbReference type="Pfam" id="PF00593">
    <property type="entry name" value="TonB_dep_Rec_b-barrel"/>
    <property type="match status" value="1"/>
</dbReference>
<evidence type="ECO:0000313" key="16">
    <source>
        <dbReference type="Proteomes" id="UP001198701"/>
    </source>
</evidence>
<keyword evidence="12" id="KW-0732">Signal</keyword>
<gene>
    <name evidence="15" type="ORF">LMJ30_19090</name>
</gene>
<dbReference type="CDD" id="cd01347">
    <property type="entry name" value="ligand_gated_channel"/>
    <property type="match status" value="1"/>
</dbReference>
<evidence type="ECO:0000256" key="10">
    <source>
        <dbReference type="PROSITE-ProRule" id="PRU01360"/>
    </source>
</evidence>
<evidence type="ECO:0000313" key="15">
    <source>
        <dbReference type="EMBL" id="MCC6073042.1"/>
    </source>
</evidence>
<comment type="subcellular location">
    <subcellularLocation>
        <location evidence="1 10">Cell outer membrane</location>
        <topology evidence="1 10">Multi-pass membrane protein</topology>
    </subcellularLocation>
</comment>
<keyword evidence="6 11" id="KW-0798">TonB box</keyword>
<evidence type="ECO:0000256" key="3">
    <source>
        <dbReference type="ARBA" id="ARBA00022448"/>
    </source>
</evidence>
<dbReference type="Pfam" id="PF07715">
    <property type="entry name" value="Plug"/>
    <property type="match status" value="1"/>
</dbReference>
<evidence type="ECO:0000259" key="14">
    <source>
        <dbReference type="Pfam" id="PF07715"/>
    </source>
</evidence>
<keyword evidence="4 10" id="KW-1134">Transmembrane beta strand</keyword>